<sequence length="604" mass="67208">MERVKAMVQEIAKVHGHAVTEDIIEVNAKKAYKKLCEAGTTRKDGSSRNKRLQSPVRSLVSSGLECPASAGLQNKKLKKDHIMDHKNDLLGVGVSENAPVSNIGNDSQDGAGSIPLSARALVTPASNTYTLAHRTVKARSLRFGGTSQLFRARNSIILYLMQKDGSSRNKRLQSPVRSLVSSGLECPASAGLQNKKLKKDHIMDHKNDLFSVGVSENAPVSNIGNDSQDVAGSIPLSARALVTPAYNTYTLAHHTVKARRSGQITDIRLLHDMERDAVGSLSFRGTSRLFRARNSIISYLMQKDGSSRNKRLQSPVRSLVSDWNAQLRWITKQEVKEESAIMDYKNDLFSVGVSEMSEVSNIEIYSQDVAGSIPLSARALVTPASNTYTLAHRTVKARRSGQITDIRLLHDMERDGEVCDTGFRADGVRHRVCDAFESVKAFIRNSLPNEMFTALRYFEHERNDKAPLHWGEVDMTKLAHFISSLCSSVKDLFENEARLLRLASPCYIVGDLHGNYRDLICFEKVLWREGPGLTPANFLFLGDYVDRGDYGIEVVSYPFSQKLLNPTTFFLLRGNHEVREILKAFTFQKTTRSECLLASAMTTK</sequence>
<dbReference type="GO" id="GO:0005634">
    <property type="term" value="C:nucleus"/>
    <property type="evidence" value="ECO:0007669"/>
    <property type="project" value="TreeGrafter"/>
</dbReference>
<dbReference type="EMBL" id="JAHLQT010032623">
    <property type="protein sequence ID" value="KAG7159715.1"/>
    <property type="molecule type" value="Genomic_DNA"/>
</dbReference>
<dbReference type="Gene3D" id="3.60.21.10">
    <property type="match status" value="1"/>
</dbReference>
<organism evidence="3 4">
    <name type="scientific">Homarus americanus</name>
    <name type="common">American lobster</name>
    <dbReference type="NCBI Taxonomy" id="6706"/>
    <lineage>
        <taxon>Eukaryota</taxon>
        <taxon>Metazoa</taxon>
        <taxon>Ecdysozoa</taxon>
        <taxon>Arthropoda</taxon>
        <taxon>Crustacea</taxon>
        <taxon>Multicrustacea</taxon>
        <taxon>Malacostraca</taxon>
        <taxon>Eumalacostraca</taxon>
        <taxon>Eucarida</taxon>
        <taxon>Decapoda</taxon>
        <taxon>Pleocyemata</taxon>
        <taxon>Astacidea</taxon>
        <taxon>Nephropoidea</taxon>
        <taxon>Nephropidae</taxon>
        <taxon>Homarus</taxon>
    </lineage>
</organism>
<reference evidence="3" key="1">
    <citation type="journal article" date="2021" name="Sci. Adv.">
        <title>The American lobster genome reveals insights on longevity, neural, and immune adaptations.</title>
        <authorList>
            <person name="Polinski J.M."/>
            <person name="Zimin A.V."/>
            <person name="Clark K.F."/>
            <person name="Kohn A.B."/>
            <person name="Sadowski N."/>
            <person name="Timp W."/>
            <person name="Ptitsyn A."/>
            <person name="Khanna P."/>
            <person name="Romanova D.Y."/>
            <person name="Williams P."/>
            <person name="Greenwood S.J."/>
            <person name="Moroz L.L."/>
            <person name="Walt D.R."/>
            <person name="Bodnar A.G."/>
        </authorList>
    </citation>
    <scope>NUCLEOTIDE SEQUENCE</scope>
    <source>
        <strain evidence="3">GMGI-L3</strain>
    </source>
</reference>
<comment type="catalytic activity">
    <reaction evidence="1">
        <text>O-phospho-L-threonyl-[protein] + H2O = L-threonyl-[protein] + phosphate</text>
        <dbReference type="Rhea" id="RHEA:47004"/>
        <dbReference type="Rhea" id="RHEA-COMP:11060"/>
        <dbReference type="Rhea" id="RHEA-COMP:11605"/>
        <dbReference type="ChEBI" id="CHEBI:15377"/>
        <dbReference type="ChEBI" id="CHEBI:30013"/>
        <dbReference type="ChEBI" id="CHEBI:43474"/>
        <dbReference type="ChEBI" id="CHEBI:61977"/>
        <dbReference type="EC" id="3.1.3.16"/>
    </reaction>
</comment>
<evidence type="ECO:0000313" key="3">
    <source>
        <dbReference type="EMBL" id="KAG7159715.1"/>
    </source>
</evidence>
<comment type="caution">
    <text evidence="3">The sequence shown here is derived from an EMBL/GenBank/DDBJ whole genome shotgun (WGS) entry which is preliminary data.</text>
</comment>
<evidence type="ECO:0000313" key="4">
    <source>
        <dbReference type="Proteomes" id="UP000747542"/>
    </source>
</evidence>
<dbReference type="Proteomes" id="UP000747542">
    <property type="component" value="Unassembled WGS sequence"/>
</dbReference>
<dbReference type="InterPro" id="IPR029052">
    <property type="entry name" value="Metallo-depent_PP-like"/>
</dbReference>
<protein>
    <recommendedName>
        <fullName evidence="1">Serine/threonine-protein phosphatase</fullName>
        <ecNumber evidence="1">3.1.3.16</ecNumber>
    </recommendedName>
</protein>
<feature type="domain" description="Serine/threonine specific protein phosphatases" evidence="2">
    <location>
        <begin position="572"/>
        <end position="577"/>
    </location>
</feature>
<dbReference type="EC" id="3.1.3.16" evidence="1"/>
<dbReference type="PANTHER" id="PTHR11668:SF496">
    <property type="entry name" value="SERINE_THREONINE-PROTEIN PHOSPHATASE"/>
    <property type="match status" value="1"/>
</dbReference>
<dbReference type="GO" id="GO:0004722">
    <property type="term" value="F:protein serine/threonine phosphatase activity"/>
    <property type="evidence" value="ECO:0007669"/>
    <property type="project" value="UniProtKB-EC"/>
</dbReference>
<dbReference type="SUPFAM" id="SSF56300">
    <property type="entry name" value="Metallo-dependent phosphatases"/>
    <property type="match status" value="1"/>
</dbReference>
<name>A0A8J5JQD3_HOMAM</name>
<comment type="similarity">
    <text evidence="1">Belongs to the PPP phosphatase family.</text>
</comment>
<dbReference type="AlphaFoldDB" id="A0A8J5JQD3"/>
<dbReference type="SMART" id="SM00156">
    <property type="entry name" value="PP2Ac"/>
    <property type="match status" value="1"/>
</dbReference>
<accession>A0A8J5JQD3</accession>
<dbReference type="Pfam" id="PF00149">
    <property type="entry name" value="Metallophos"/>
    <property type="match status" value="1"/>
</dbReference>
<keyword evidence="4" id="KW-1185">Reference proteome</keyword>
<dbReference type="PROSITE" id="PS00125">
    <property type="entry name" value="SER_THR_PHOSPHATASE"/>
    <property type="match status" value="1"/>
</dbReference>
<gene>
    <name evidence="3" type="primary">Pzh1-L2</name>
    <name evidence="3" type="ORF">Hamer_G029825</name>
</gene>
<evidence type="ECO:0000259" key="2">
    <source>
        <dbReference type="PROSITE" id="PS00125"/>
    </source>
</evidence>
<proteinExistence type="inferred from homology"/>
<dbReference type="InterPro" id="IPR004843">
    <property type="entry name" value="Calcineurin-like_PHP"/>
</dbReference>
<dbReference type="PANTHER" id="PTHR11668">
    <property type="entry name" value="SERINE/THREONINE PROTEIN PHOSPHATASE"/>
    <property type="match status" value="1"/>
</dbReference>
<dbReference type="InterPro" id="IPR050341">
    <property type="entry name" value="PP1_catalytic_subunit"/>
</dbReference>
<dbReference type="InterPro" id="IPR006186">
    <property type="entry name" value="Ser/Thr-sp_prot-phosphatase"/>
</dbReference>
<keyword evidence="1" id="KW-0378">Hydrolase</keyword>
<dbReference type="GO" id="GO:0005737">
    <property type="term" value="C:cytoplasm"/>
    <property type="evidence" value="ECO:0007669"/>
    <property type="project" value="TreeGrafter"/>
</dbReference>
<dbReference type="PRINTS" id="PR00114">
    <property type="entry name" value="STPHPHTASE"/>
</dbReference>
<evidence type="ECO:0000256" key="1">
    <source>
        <dbReference type="RuleBase" id="RU004273"/>
    </source>
</evidence>